<evidence type="ECO:0000313" key="6">
    <source>
        <dbReference type="Proteomes" id="UP000601435"/>
    </source>
</evidence>
<name>A0A813A476_9DINO</name>
<dbReference type="InterPro" id="IPR036291">
    <property type="entry name" value="NAD(P)-bd_dom_sf"/>
</dbReference>
<dbReference type="GO" id="GO:0016705">
    <property type="term" value="F:oxidoreductase activity, acting on paired donors, with incorporation or reduction of molecular oxygen"/>
    <property type="evidence" value="ECO:0007669"/>
    <property type="project" value="InterPro"/>
</dbReference>
<evidence type="ECO:0000256" key="1">
    <source>
        <dbReference type="ARBA" id="ARBA00006484"/>
    </source>
</evidence>
<gene>
    <name evidence="5" type="ORF">SNEC2469_LOCUS26202</name>
</gene>
<dbReference type="SUPFAM" id="SSF51735">
    <property type="entry name" value="NAD(P)-binding Rossmann-fold domains"/>
    <property type="match status" value="1"/>
</dbReference>
<dbReference type="SUPFAM" id="SSF48264">
    <property type="entry name" value="Cytochrome P450"/>
    <property type="match status" value="1"/>
</dbReference>
<dbReference type="OrthoDB" id="1470350at2759"/>
<dbReference type="EMBL" id="CAJNJA010052875">
    <property type="protein sequence ID" value="CAE7848339.1"/>
    <property type="molecule type" value="Genomic_DNA"/>
</dbReference>
<comment type="caution">
    <text evidence="5">The sequence shown here is derived from an EMBL/GenBank/DDBJ whole genome shotgun (WGS) entry which is preliminary data.</text>
</comment>
<keyword evidence="2" id="KW-0560">Oxidoreductase</keyword>
<dbReference type="GO" id="GO:0020037">
    <property type="term" value="F:heme binding"/>
    <property type="evidence" value="ECO:0007669"/>
    <property type="project" value="InterPro"/>
</dbReference>
<comment type="similarity">
    <text evidence="1">Belongs to the short-chain dehydrogenases/reductases (SDR) family.</text>
</comment>
<evidence type="ECO:0000256" key="3">
    <source>
        <dbReference type="SAM" id="MobiDB-lite"/>
    </source>
</evidence>
<dbReference type="PRINTS" id="PR00081">
    <property type="entry name" value="GDHRDH"/>
</dbReference>
<feature type="region of interest" description="Disordered" evidence="3">
    <location>
        <begin position="350"/>
        <end position="377"/>
    </location>
</feature>
<keyword evidence="4" id="KW-1133">Transmembrane helix</keyword>
<dbReference type="GO" id="GO:0005506">
    <property type="term" value="F:iron ion binding"/>
    <property type="evidence" value="ECO:0007669"/>
    <property type="project" value="InterPro"/>
</dbReference>
<feature type="transmembrane region" description="Helical" evidence="4">
    <location>
        <begin position="419"/>
        <end position="442"/>
    </location>
</feature>
<sequence>MGLCLSRKEGPLYQEYKACLPPMQGKVVAITGCTSGTGLVFARTLAQAGAEVIMLNRSSKRADDALKDVQALTSQVTFIECDLMSFASVRKAAIELNQRFASKGLDVLCNNAGVSTQPDQATVDGYDPQMQTNHLSHFLLTQQVWPLLLKAADLRGESRVVNHSSGIRHAHKQPFDVKYYGKNGGQLGGDDESFMETITFHPPGLERYSHSKLANLIFTYALDDRIRQKGLKVKALCANPGFTATRLVANSERLRSWSDFMARLAQSEEDGTLGILRCACDPLAQSGDFFSPPGGPMATTGPAVLLDREDDLITPEMRELVWRASEEAAGERFDGRMGGWMDGVNHAMNDGQTEGSEVGMTEQEPQERHGLLASEPRQSEPVLGGALVSWNTFWVVVFPLLIAAVVVPWLLDHRIISEVVVGLIVLYLMIEGMILVCFPRAFQLWALQRPWNFLVRLLLPPIEILDSIGAGGTDLSMFTYRQWGENLCASGQVWLGSHAVVSKALTSPQARNHWLGEHPLLRSALPEGDTGRCVFLLSLSGKAAGGTGDHEAFRKCMIDTLFNDAAMRRETDDLSQSYMEQAAEDFVKMTSYNFYHASDGGNTSFWIKYLHHVIFGMDVRNPQEVTALYSFLFGSMALTHYLEPFGRLPCISQHKTIDEVADLYEKSPAFANFKVKPEYNNMTARELAVLMTAIMRIAGIQGSRMLMWLCTSGDKHGNLQTDIRPIWDSLNLDDDDELERFVLEVSRLSPPVTISHRIAQEDFSCEIKGKSYTFPKGTNVAIPIVYANIDEAAWGPDVWEFNHNRPGLKEKQVSFNSVNGVGDRECPGKGLVLRSMIRLLRIVGKKRRQQSAAQNV</sequence>
<evidence type="ECO:0000313" key="5">
    <source>
        <dbReference type="EMBL" id="CAE7848339.1"/>
    </source>
</evidence>
<dbReference type="GO" id="GO:0004497">
    <property type="term" value="F:monooxygenase activity"/>
    <property type="evidence" value="ECO:0007669"/>
    <property type="project" value="InterPro"/>
</dbReference>
<protein>
    <submittedName>
        <fullName evidence="5">Uncharacterized protein</fullName>
    </submittedName>
</protein>
<evidence type="ECO:0000256" key="2">
    <source>
        <dbReference type="ARBA" id="ARBA00023002"/>
    </source>
</evidence>
<keyword evidence="4" id="KW-0812">Transmembrane</keyword>
<dbReference type="PANTHER" id="PTHR24320">
    <property type="entry name" value="RETINOL DEHYDROGENASE"/>
    <property type="match status" value="1"/>
</dbReference>
<dbReference type="InterPro" id="IPR001128">
    <property type="entry name" value="Cyt_P450"/>
</dbReference>
<evidence type="ECO:0000256" key="4">
    <source>
        <dbReference type="SAM" id="Phobius"/>
    </source>
</evidence>
<organism evidence="5 6">
    <name type="scientific">Symbiodinium necroappetens</name>
    <dbReference type="NCBI Taxonomy" id="1628268"/>
    <lineage>
        <taxon>Eukaryota</taxon>
        <taxon>Sar</taxon>
        <taxon>Alveolata</taxon>
        <taxon>Dinophyceae</taxon>
        <taxon>Suessiales</taxon>
        <taxon>Symbiodiniaceae</taxon>
        <taxon>Symbiodinium</taxon>
    </lineage>
</organism>
<dbReference type="InterPro" id="IPR002347">
    <property type="entry name" value="SDR_fam"/>
</dbReference>
<dbReference type="InterPro" id="IPR036396">
    <property type="entry name" value="Cyt_P450_sf"/>
</dbReference>
<proteinExistence type="inferred from homology"/>
<keyword evidence="6" id="KW-1185">Reference proteome</keyword>
<dbReference type="AlphaFoldDB" id="A0A813A476"/>
<dbReference type="Pfam" id="PF00106">
    <property type="entry name" value="adh_short"/>
    <property type="match status" value="1"/>
</dbReference>
<dbReference type="Gene3D" id="3.40.50.720">
    <property type="entry name" value="NAD(P)-binding Rossmann-like Domain"/>
    <property type="match status" value="1"/>
</dbReference>
<dbReference type="Proteomes" id="UP000601435">
    <property type="component" value="Unassembled WGS sequence"/>
</dbReference>
<dbReference type="PANTHER" id="PTHR24320:SF148">
    <property type="entry name" value="NAD(P)-BINDING ROSSMANN-FOLD SUPERFAMILY PROTEIN"/>
    <property type="match status" value="1"/>
</dbReference>
<dbReference type="Pfam" id="PF00067">
    <property type="entry name" value="p450"/>
    <property type="match status" value="1"/>
</dbReference>
<keyword evidence="4" id="KW-0472">Membrane</keyword>
<feature type="transmembrane region" description="Helical" evidence="4">
    <location>
        <begin position="382"/>
        <end position="407"/>
    </location>
</feature>
<accession>A0A813A476</accession>
<dbReference type="Gene3D" id="1.10.630.10">
    <property type="entry name" value="Cytochrome P450"/>
    <property type="match status" value="1"/>
</dbReference>
<reference evidence="5" key="1">
    <citation type="submission" date="2021-02" db="EMBL/GenBank/DDBJ databases">
        <authorList>
            <person name="Dougan E. K."/>
            <person name="Rhodes N."/>
            <person name="Thang M."/>
            <person name="Chan C."/>
        </authorList>
    </citation>
    <scope>NUCLEOTIDE SEQUENCE</scope>
</reference>